<evidence type="ECO:0000256" key="1">
    <source>
        <dbReference type="SAM" id="MobiDB-lite"/>
    </source>
</evidence>
<dbReference type="Proteomes" id="UP001187192">
    <property type="component" value="Unassembled WGS sequence"/>
</dbReference>
<sequence>MLAAFAGSLICLLIISCSLLTWAINLAVEEVQSAKVDCNGLDSMAEDGEKQKIVNDSDLAHENDEWAKKKRKVVKTEKKNVDIEYNKDGQEEAKDSSVVQNLSRTAEK</sequence>
<dbReference type="EMBL" id="BTGU01002515">
    <property type="protein sequence ID" value="GMN19443.1"/>
    <property type="molecule type" value="Genomic_DNA"/>
</dbReference>
<proteinExistence type="predicted"/>
<organism evidence="3 4">
    <name type="scientific">Ficus carica</name>
    <name type="common">Common fig</name>
    <dbReference type="NCBI Taxonomy" id="3494"/>
    <lineage>
        <taxon>Eukaryota</taxon>
        <taxon>Viridiplantae</taxon>
        <taxon>Streptophyta</taxon>
        <taxon>Embryophyta</taxon>
        <taxon>Tracheophyta</taxon>
        <taxon>Spermatophyta</taxon>
        <taxon>Magnoliopsida</taxon>
        <taxon>eudicotyledons</taxon>
        <taxon>Gunneridae</taxon>
        <taxon>Pentapetalae</taxon>
        <taxon>rosids</taxon>
        <taxon>fabids</taxon>
        <taxon>Rosales</taxon>
        <taxon>Moraceae</taxon>
        <taxon>Ficeae</taxon>
        <taxon>Ficus</taxon>
    </lineage>
</organism>
<feature type="compositionally biased region" description="Polar residues" evidence="1">
    <location>
        <begin position="97"/>
        <end position="108"/>
    </location>
</feature>
<keyword evidence="2" id="KW-0732">Signal</keyword>
<evidence type="ECO:0000313" key="4">
    <source>
        <dbReference type="Proteomes" id="UP001187192"/>
    </source>
</evidence>
<gene>
    <name evidence="3" type="ORF">TIFTF001_042877</name>
</gene>
<accession>A0AA87YP53</accession>
<feature type="chain" id="PRO_5041706846" evidence="2">
    <location>
        <begin position="24"/>
        <end position="108"/>
    </location>
</feature>
<evidence type="ECO:0000256" key="2">
    <source>
        <dbReference type="SAM" id="SignalP"/>
    </source>
</evidence>
<name>A0AA87YP53_FICCA</name>
<comment type="caution">
    <text evidence="3">The sequence shown here is derived from an EMBL/GenBank/DDBJ whole genome shotgun (WGS) entry which is preliminary data.</text>
</comment>
<reference evidence="3" key="1">
    <citation type="submission" date="2023-07" db="EMBL/GenBank/DDBJ databases">
        <title>draft genome sequence of fig (Ficus carica).</title>
        <authorList>
            <person name="Takahashi T."/>
            <person name="Nishimura K."/>
        </authorList>
    </citation>
    <scope>NUCLEOTIDE SEQUENCE</scope>
</reference>
<evidence type="ECO:0000313" key="3">
    <source>
        <dbReference type="EMBL" id="GMN19443.1"/>
    </source>
</evidence>
<feature type="region of interest" description="Disordered" evidence="1">
    <location>
        <begin position="87"/>
        <end position="108"/>
    </location>
</feature>
<dbReference type="AlphaFoldDB" id="A0AA87YP53"/>
<protein>
    <submittedName>
        <fullName evidence="3">Uncharacterized protein</fullName>
    </submittedName>
</protein>
<keyword evidence="4" id="KW-1185">Reference proteome</keyword>
<feature type="signal peptide" evidence="2">
    <location>
        <begin position="1"/>
        <end position="23"/>
    </location>
</feature>